<organism evidence="2 3">
    <name type="scientific">Amycolatopsis lexingtonensis</name>
    <dbReference type="NCBI Taxonomy" id="218822"/>
    <lineage>
        <taxon>Bacteria</taxon>
        <taxon>Bacillati</taxon>
        <taxon>Actinomycetota</taxon>
        <taxon>Actinomycetes</taxon>
        <taxon>Pseudonocardiales</taxon>
        <taxon>Pseudonocardiaceae</taxon>
        <taxon>Amycolatopsis</taxon>
    </lineage>
</organism>
<reference evidence="2 3" key="1">
    <citation type="submission" date="2020-10" db="EMBL/GenBank/DDBJ databases">
        <title>Sequencing the genomes of 1000 actinobacteria strains.</title>
        <authorList>
            <person name="Klenk H.-P."/>
        </authorList>
    </citation>
    <scope>NUCLEOTIDE SEQUENCE [LARGE SCALE GENOMIC DNA]</scope>
    <source>
        <strain evidence="2 3">DSM 44653</strain>
    </source>
</reference>
<dbReference type="Proteomes" id="UP000631670">
    <property type="component" value="Unassembled WGS sequence"/>
</dbReference>
<protein>
    <submittedName>
        <fullName evidence="2">Uncharacterized protein</fullName>
    </submittedName>
</protein>
<feature type="transmembrane region" description="Helical" evidence="1">
    <location>
        <begin position="105"/>
        <end position="125"/>
    </location>
</feature>
<dbReference type="RefSeq" id="WP_086855776.1">
    <property type="nucleotide sequence ID" value="NZ_JADBEG010000001.1"/>
</dbReference>
<sequence>MLTREGVRTRWWRAALVVAAIAVVPFARNDPLAAVFGLLPVFLWAFSPRSPWTGVALVALLAWFVVPRELDATGPWVPAAIETYWLYPLLAAVAWAALERRHFGRLAVLVLTGFAVTGGVLFSGWEGPPGDEGVSPGPPGLRIAEDIGCGSGGCWRVLTATGDRAAEVVTGYLTAKNFAPAPQSEITRVPRFCRTTGLLVNHRTCAEVRPLGPASARVEWYVE</sequence>
<dbReference type="EMBL" id="JADBEG010000001">
    <property type="protein sequence ID" value="MBE1498220.1"/>
    <property type="molecule type" value="Genomic_DNA"/>
</dbReference>
<proteinExistence type="predicted"/>
<evidence type="ECO:0000313" key="3">
    <source>
        <dbReference type="Proteomes" id="UP000631670"/>
    </source>
</evidence>
<accession>A0ABR9I4Y9</accession>
<feature type="transmembrane region" description="Helical" evidence="1">
    <location>
        <begin position="12"/>
        <end position="29"/>
    </location>
</feature>
<evidence type="ECO:0000313" key="2">
    <source>
        <dbReference type="EMBL" id="MBE1498220.1"/>
    </source>
</evidence>
<feature type="transmembrane region" description="Helical" evidence="1">
    <location>
        <begin position="41"/>
        <end position="64"/>
    </location>
</feature>
<keyword evidence="1" id="KW-1133">Transmembrane helix</keyword>
<evidence type="ECO:0000256" key="1">
    <source>
        <dbReference type="SAM" id="Phobius"/>
    </source>
</evidence>
<keyword evidence="3" id="KW-1185">Reference proteome</keyword>
<keyword evidence="1" id="KW-0812">Transmembrane</keyword>
<feature type="transmembrane region" description="Helical" evidence="1">
    <location>
        <begin position="76"/>
        <end position="98"/>
    </location>
</feature>
<gene>
    <name evidence="2" type="ORF">H4696_005320</name>
</gene>
<comment type="caution">
    <text evidence="2">The sequence shown here is derived from an EMBL/GenBank/DDBJ whole genome shotgun (WGS) entry which is preliminary data.</text>
</comment>
<name>A0ABR9I4Y9_9PSEU</name>
<keyword evidence="1" id="KW-0472">Membrane</keyword>